<dbReference type="InterPro" id="IPR018060">
    <property type="entry name" value="HTH_AraC"/>
</dbReference>
<reference evidence="5 6" key="1">
    <citation type="submission" date="2023-07" db="EMBL/GenBank/DDBJ databases">
        <title>Sorghum-associated microbial communities from plants grown in Nebraska, USA.</title>
        <authorList>
            <person name="Schachtman D."/>
        </authorList>
    </citation>
    <scope>NUCLEOTIDE SEQUENCE [LARGE SCALE GENOMIC DNA]</scope>
    <source>
        <strain evidence="5 6">4249</strain>
    </source>
</reference>
<gene>
    <name evidence="5" type="ORF">J2W49_004805</name>
</gene>
<organism evidence="5 6">
    <name type="scientific">Hydrogenophaga palleronii</name>
    <dbReference type="NCBI Taxonomy" id="65655"/>
    <lineage>
        <taxon>Bacteria</taxon>
        <taxon>Pseudomonadati</taxon>
        <taxon>Pseudomonadota</taxon>
        <taxon>Betaproteobacteria</taxon>
        <taxon>Burkholderiales</taxon>
        <taxon>Comamonadaceae</taxon>
        <taxon>Hydrogenophaga</taxon>
    </lineage>
</organism>
<dbReference type="Pfam" id="PF12833">
    <property type="entry name" value="HTH_18"/>
    <property type="match status" value="1"/>
</dbReference>
<dbReference type="RefSeq" id="WP_310321934.1">
    <property type="nucleotide sequence ID" value="NZ_JAVDWU010000014.1"/>
</dbReference>
<comment type="caution">
    <text evidence="5">The sequence shown here is derived from an EMBL/GenBank/DDBJ whole genome shotgun (WGS) entry which is preliminary data.</text>
</comment>
<dbReference type="SMART" id="SM00342">
    <property type="entry name" value="HTH_ARAC"/>
    <property type="match status" value="1"/>
</dbReference>
<keyword evidence="6" id="KW-1185">Reference proteome</keyword>
<dbReference type="InterPro" id="IPR009057">
    <property type="entry name" value="Homeodomain-like_sf"/>
</dbReference>
<evidence type="ECO:0000256" key="1">
    <source>
        <dbReference type="ARBA" id="ARBA00023015"/>
    </source>
</evidence>
<dbReference type="PANTHER" id="PTHR46796:SF6">
    <property type="entry name" value="ARAC SUBFAMILY"/>
    <property type="match status" value="1"/>
</dbReference>
<dbReference type="InterPro" id="IPR035418">
    <property type="entry name" value="AraC-bd_2"/>
</dbReference>
<dbReference type="EMBL" id="JAVDWU010000014">
    <property type="protein sequence ID" value="MDR7152827.1"/>
    <property type="molecule type" value="Genomic_DNA"/>
</dbReference>
<keyword evidence="1" id="KW-0805">Transcription regulation</keyword>
<evidence type="ECO:0000259" key="4">
    <source>
        <dbReference type="PROSITE" id="PS01124"/>
    </source>
</evidence>
<protein>
    <submittedName>
        <fullName evidence="5">AraC-like DNA-binding protein</fullName>
    </submittedName>
</protein>
<sequence length="317" mass="34764">MTTPIEPRRWSTDAVPAQQRLDYWVGAITEGFLAMDASGSRQDFFGELRCAPLGSVGVNWVQAAPQQVWRTPRGIARGRGEQFFYLLGNMEAPWTVAQDGREALMRPGAFALVDSRRPYRFGFDRGPTTVSLELPLNWVTHWLAEPEMHTARPFCPDAPGWGAALVAFAREWRPDMASAPPLPAQLLEDQLGALLSLACPSQVPHRAATSAALVNRARTVLRERLAEPGLTATDVAACLGCSVRSLHRAMGSAGTTFAQTLMAERMTTARLMLANPALRQVSAAEIGRRVGLLDPSHFSRTCRRLLGHTPSALRDQR</sequence>
<accession>A0ABU1WV09</accession>
<dbReference type="PROSITE" id="PS01124">
    <property type="entry name" value="HTH_ARAC_FAMILY_2"/>
    <property type="match status" value="1"/>
</dbReference>
<proteinExistence type="predicted"/>
<keyword evidence="3" id="KW-0804">Transcription</keyword>
<dbReference type="Gene3D" id="1.10.10.60">
    <property type="entry name" value="Homeodomain-like"/>
    <property type="match status" value="1"/>
</dbReference>
<evidence type="ECO:0000313" key="5">
    <source>
        <dbReference type="EMBL" id="MDR7152827.1"/>
    </source>
</evidence>
<evidence type="ECO:0000256" key="2">
    <source>
        <dbReference type="ARBA" id="ARBA00023125"/>
    </source>
</evidence>
<dbReference type="Pfam" id="PF14525">
    <property type="entry name" value="AraC_binding_2"/>
    <property type="match status" value="1"/>
</dbReference>
<dbReference type="PANTHER" id="PTHR46796">
    <property type="entry name" value="HTH-TYPE TRANSCRIPTIONAL ACTIVATOR RHAS-RELATED"/>
    <property type="match status" value="1"/>
</dbReference>
<keyword evidence="2" id="KW-0238">DNA-binding</keyword>
<feature type="domain" description="HTH araC/xylS-type" evidence="4">
    <location>
        <begin position="215"/>
        <end position="316"/>
    </location>
</feature>
<evidence type="ECO:0000313" key="6">
    <source>
        <dbReference type="Proteomes" id="UP001265700"/>
    </source>
</evidence>
<dbReference type="InterPro" id="IPR050204">
    <property type="entry name" value="AraC_XylS_family_regulators"/>
</dbReference>
<name>A0ABU1WV09_9BURK</name>
<dbReference type="Proteomes" id="UP001265700">
    <property type="component" value="Unassembled WGS sequence"/>
</dbReference>
<dbReference type="SUPFAM" id="SSF46689">
    <property type="entry name" value="Homeodomain-like"/>
    <property type="match status" value="1"/>
</dbReference>
<evidence type="ECO:0000256" key="3">
    <source>
        <dbReference type="ARBA" id="ARBA00023163"/>
    </source>
</evidence>